<keyword evidence="3" id="KW-1005">Bacterial flagellum biogenesis</keyword>
<keyword evidence="6" id="KW-0966">Cell projection</keyword>
<comment type="subcellular location">
    <subcellularLocation>
        <location evidence="1">Cytoplasm</location>
        <location evidence="1">Cytosol</location>
    </subcellularLocation>
</comment>
<keyword evidence="6" id="KW-0282">Flagellum</keyword>
<evidence type="ECO:0000313" key="7">
    <source>
        <dbReference type="Proteomes" id="UP000259273"/>
    </source>
</evidence>
<dbReference type="STRING" id="1121937.GCA_000423125_00699"/>
<gene>
    <name evidence="6" type="ORF">DCP75_09760</name>
</gene>
<dbReference type="Gene3D" id="1.20.58.380">
    <property type="entry name" value="Flagellar protein flit"/>
    <property type="match status" value="1"/>
</dbReference>
<dbReference type="Pfam" id="PF05400">
    <property type="entry name" value="FliT"/>
    <property type="match status" value="1"/>
</dbReference>
<evidence type="ECO:0000256" key="3">
    <source>
        <dbReference type="ARBA" id="ARBA00022795"/>
    </source>
</evidence>
<protein>
    <recommendedName>
        <fullName evidence="5">Flagellar protein FliT</fullName>
    </recommendedName>
</protein>
<comment type="caution">
    <text evidence="6">The sequence shown here is derived from an EMBL/GenBank/DDBJ whole genome shotgun (WGS) entry which is preliminary data.</text>
</comment>
<organism evidence="6 7">
    <name type="scientific">Haliea salexigens</name>
    <dbReference type="NCBI Taxonomy" id="287487"/>
    <lineage>
        <taxon>Bacteria</taxon>
        <taxon>Pseudomonadati</taxon>
        <taxon>Pseudomonadota</taxon>
        <taxon>Gammaproteobacteria</taxon>
        <taxon>Cellvibrionales</taxon>
        <taxon>Halieaceae</taxon>
        <taxon>Haliea</taxon>
    </lineage>
</organism>
<dbReference type="InterPro" id="IPR008622">
    <property type="entry name" value="FliT"/>
</dbReference>
<name>A0A3C1KNE7_9GAMM</name>
<evidence type="ECO:0000256" key="5">
    <source>
        <dbReference type="ARBA" id="ARBA00093797"/>
    </source>
</evidence>
<dbReference type="EMBL" id="DMND01000132">
    <property type="protein sequence ID" value="HAN27983.1"/>
    <property type="molecule type" value="Genomic_DNA"/>
</dbReference>
<keyword evidence="6" id="KW-0969">Cilium</keyword>
<keyword evidence="2" id="KW-0963">Cytoplasm</keyword>
<proteinExistence type="predicted"/>
<evidence type="ECO:0000313" key="6">
    <source>
        <dbReference type="EMBL" id="HAN27983.1"/>
    </source>
</evidence>
<keyword evidence="4" id="KW-0143">Chaperone</keyword>
<sequence length="125" mass="13968">MIVNFPTDRARNAEPDTDMALPQYQRLARVLTLTQDMVALAEAGDWDAVAAREQDRRDDLARCFKEAVSTEHAELVAEALAAILHLNEEMMAHLSKARDAVLQQGVAQVRTRSAIGHYERVKSQP</sequence>
<dbReference type="AlphaFoldDB" id="A0A3C1KNE7"/>
<dbReference type="GO" id="GO:0044781">
    <property type="term" value="P:bacterial-type flagellum organization"/>
    <property type="evidence" value="ECO:0007669"/>
    <property type="project" value="UniProtKB-KW"/>
</dbReference>
<dbReference type="Proteomes" id="UP000259273">
    <property type="component" value="Unassembled WGS sequence"/>
</dbReference>
<accession>A0A3C1KNE7</accession>
<evidence type="ECO:0000256" key="1">
    <source>
        <dbReference type="ARBA" id="ARBA00004514"/>
    </source>
</evidence>
<evidence type="ECO:0000256" key="2">
    <source>
        <dbReference type="ARBA" id="ARBA00022490"/>
    </source>
</evidence>
<reference evidence="6 7" key="1">
    <citation type="journal article" date="2018" name="Nat. Biotechnol.">
        <title>A standardized bacterial taxonomy based on genome phylogeny substantially revises the tree of life.</title>
        <authorList>
            <person name="Parks D.H."/>
            <person name="Chuvochina M."/>
            <person name="Waite D.W."/>
            <person name="Rinke C."/>
            <person name="Skarshewski A."/>
            <person name="Chaumeil P.A."/>
            <person name="Hugenholtz P."/>
        </authorList>
    </citation>
    <scope>NUCLEOTIDE SEQUENCE [LARGE SCALE GENOMIC DNA]</scope>
    <source>
        <strain evidence="6">UBA9158</strain>
    </source>
</reference>
<evidence type="ECO:0000256" key="4">
    <source>
        <dbReference type="ARBA" id="ARBA00023186"/>
    </source>
</evidence>